<gene>
    <name evidence="1" type="ORF">K443DRAFT_14489</name>
</gene>
<protein>
    <submittedName>
        <fullName evidence="1">Uncharacterized protein</fullName>
    </submittedName>
</protein>
<reference evidence="2" key="2">
    <citation type="submission" date="2015-01" db="EMBL/GenBank/DDBJ databases">
        <title>Evolutionary Origins and Diversification of the Mycorrhizal Mutualists.</title>
        <authorList>
            <consortium name="DOE Joint Genome Institute"/>
            <consortium name="Mycorrhizal Genomics Consortium"/>
            <person name="Kohler A."/>
            <person name="Kuo A."/>
            <person name="Nagy L.G."/>
            <person name="Floudas D."/>
            <person name="Copeland A."/>
            <person name="Barry K.W."/>
            <person name="Cichocki N."/>
            <person name="Veneault-Fourrey C."/>
            <person name="LaButti K."/>
            <person name="Lindquist E.A."/>
            <person name="Lipzen A."/>
            <person name="Lundell T."/>
            <person name="Morin E."/>
            <person name="Murat C."/>
            <person name="Riley R."/>
            <person name="Ohm R."/>
            <person name="Sun H."/>
            <person name="Tunlid A."/>
            <person name="Henrissat B."/>
            <person name="Grigoriev I.V."/>
            <person name="Hibbett D.S."/>
            <person name="Martin F."/>
        </authorList>
    </citation>
    <scope>NUCLEOTIDE SEQUENCE [LARGE SCALE GENOMIC DNA]</scope>
    <source>
        <strain evidence="2">LaAM-08-1</strain>
    </source>
</reference>
<evidence type="ECO:0000313" key="2">
    <source>
        <dbReference type="Proteomes" id="UP000054477"/>
    </source>
</evidence>
<dbReference type="AlphaFoldDB" id="A0A0C9WHK0"/>
<name>A0A0C9WHK0_9AGAR</name>
<dbReference type="Proteomes" id="UP000054477">
    <property type="component" value="Unassembled WGS sequence"/>
</dbReference>
<dbReference type="EMBL" id="KN839023">
    <property type="protein sequence ID" value="KIJ91329.1"/>
    <property type="molecule type" value="Genomic_DNA"/>
</dbReference>
<dbReference type="STRING" id="1095629.A0A0C9WHK0"/>
<evidence type="ECO:0000313" key="1">
    <source>
        <dbReference type="EMBL" id="KIJ91329.1"/>
    </source>
</evidence>
<dbReference type="HOGENOM" id="CLU_1816107_0_0_1"/>
<reference evidence="1 2" key="1">
    <citation type="submission" date="2014-04" db="EMBL/GenBank/DDBJ databases">
        <authorList>
            <consortium name="DOE Joint Genome Institute"/>
            <person name="Kuo A."/>
            <person name="Kohler A."/>
            <person name="Nagy L.G."/>
            <person name="Floudas D."/>
            <person name="Copeland A."/>
            <person name="Barry K.W."/>
            <person name="Cichocki N."/>
            <person name="Veneault-Fourrey C."/>
            <person name="LaButti K."/>
            <person name="Lindquist E.A."/>
            <person name="Lipzen A."/>
            <person name="Lundell T."/>
            <person name="Morin E."/>
            <person name="Murat C."/>
            <person name="Sun H."/>
            <person name="Tunlid A."/>
            <person name="Henrissat B."/>
            <person name="Grigoriev I.V."/>
            <person name="Hibbett D.S."/>
            <person name="Martin F."/>
            <person name="Nordberg H.P."/>
            <person name="Cantor M.N."/>
            <person name="Hua S.X."/>
        </authorList>
    </citation>
    <scope>NUCLEOTIDE SEQUENCE [LARGE SCALE GENOMIC DNA]</scope>
    <source>
        <strain evidence="1 2">LaAM-08-1</strain>
    </source>
</reference>
<proteinExistence type="predicted"/>
<accession>A0A0C9WHK0</accession>
<organism evidence="1 2">
    <name type="scientific">Laccaria amethystina LaAM-08-1</name>
    <dbReference type="NCBI Taxonomy" id="1095629"/>
    <lineage>
        <taxon>Eukaryota</taxon>
        <taxon>Fungi</taxon>
        <taxon>Dikarya</taxon>
        <taxon>Basidiomycota</taxon>
        <taxon>Agaricomycotina</taxon>
        <taxon>Agaricomycetes</taxon>
        <taxon>Agaricomycetidae</taxon>
        <taxon>Agaricales</taxon>
        <taxon>Agaricineae</taxon>
        <taxon>Hydnangiaceae</taxon>
        <taxon>Laccaria</taxon>
    </lineage>
</organism>
<keyword evidence="2" id="KW-1185">Reference proteome</keyword>
<dbReference type="OrthoDB" id="3067694at2759"/>
<sequence length="142" mass="15036">MTHGVESAHCQLLDNLLTFSTRSEKISGSPKKSSTPRKNLFAAFQSKATTSDKTLGYSYAISSLSPNDIVPIVDAQGKKIKLPGGLTTIEKDFPVFEGVIPASSVALVGYTVGKYTAKAFPNDASLSLNLLWVAVLATGNNT</sequence>